<dbReference type="InterPro" id="IPR018143">
    <property type="entry name" value="Folate_rcpt-like"/>
</dbReference>
<keyword evidence="2 5" id="KW-0732">Signal</keyword>
<comment type="caution">
    <text evidence="7">The sequence shown here is derived from an EMBL/GenBank/DDBJ whole genome shotgun (WGS) entry which is preliminary data.</text>
</comment>
<feature type="compositionally biased region" description="Basic residues" evidence="4">
    <location>
        <begin position="242"/>
        <end position="260"/>
    </location>
</feature>
<evidence type="ECO:0000259" key="6">
    <source>
        <dbReference type="Pfam" id="PF03024"/>
    </source>
</evidence>
<accession>A0A850WNH6</accession>
<evidence type="ECO:0000256" key="2">
    <source>
        <dbReference type="ARBA" id="ARBA00022729"/>
    </source>
</evidence>
<dbReference type="GO" id="GO:0009897">
    <property type="term" value="C:external side of plasma membrane"/>
    <property type="evidence" value="ECO:0007669"/>
    <property type="project" value="TreeGrafter"/>
</dbReference>
<feature type="non-terminal residue" evidence="7">
    <location>
        <position position="1"/>
    </location>
</feature>
<dbReference type="AlphaFoldDB" id="A0A850WNH6"/>
<dbReference type="Proteomes" id="UP000653271">
    <property type="component" value="Unassembled WGS sequence"/>
</dbReference>
<evidence type="ECO:0000256" key="4">
    <source>
        <dbReference type="SAM" id="MobiDB-lite"/>
    </source>
</evidence>
<evidence type="ECO:0000313" key="7">
    <source>
        <dbReference type="EMBL" id="NWH71278.1"/>
    </source>
</evidence>
<comment type="similarity">
    <text evidence="1">Belongs to the folate receptor family.</text>
</comment>
<feature type="compositionally biased region" description="Low complexity" evidence="4">
    <location>
        <begin position="204"/>
        <end position="235"/>
    </location>
</feature>
<proteinExistence type="inferred from homology"/>
<dbReference type="PANTHER" id="PTHR10517:SF19">
    <property type="entry name" value="RETBINDIN"/>
    <property type="match status" value="1"/>
</dbReference>
<dbReference type="GO" id="GO:1902444">
    <property type="term" value="F:riboflavin binding"/>
    <property type="evidence" value="ECO:0007669"/>
    <property type="project" value="TreeGrafter"/>
</dbReference>
<dbReference type="InterPro" id="IPR004269">
    <property type="entry name" value="Folate_rcpt"/>
</dbReference>
<feature type="chain" id="PRO_5032311674" evidence="5">
    <location>
        <begin position="18"/>
        <end position="260"/>
    </location>
</feature>
<feature type="region of interest" description="Disordered" evidence="4">
    <location>
        <begin position="204"/>
        <end position="260"/>
    </location>
</feature>
<feature type="signal peptide" evidence="5">
    <location>
        <begin position="1"/>
        <end position="17"/>
    </location>
</feature>
<name>A0A850WNH6_PIACA</name>
<dbReference type="Pfam" id="PF03024">
    <property type="entry name" value="Folate_rec"/>
    <property type="match status" value="1"/>
</dbReference>
<evidence type="ECO:0000256" key="3">
    <source>
        <dbReference type="ARBA" id="ARBA00023157"/>
    </source>
</evidence>
<evidence type="ECO:0000313" key="8">
    <source>
        <dbReference type="Proteomes" id="UP000653271"/>
    </source>
</evidence>
<dbReference type="EMBL" id="WAAB01004129">
    <property type="protein sequence ID" value="NWH71278.1"/>
    <property type="molecule type" value="Genomic_DNA"/>
</dbReference>
<evidence type="ECO:0000256" key="1">
    <source>
        <dbReference type="ARBA" id="ARBA00007932"/>
    </source>
</evidence>
<keyword evidence="3" id="KW-1015">Disulfide bond</keyword>
<sequence>MLKFAVTLFAVITSSACKKYGCLEGDTHKPKPSPEPELRACTLYSQSSCCNADFTEQLAHSPVIKVKNSYWNRCGQLSESCEDFMKKIECFYRCSPHAARWIQPNHTAAIRSVPLCQSFCDDWYEACKDDSICVRNWLTDWEWDENGENHCKDECIPYSKMYANGTDMCRNMWGDSFKVSKSSCRCLQMNEKDKVAIKYLLSGSSEESSSSSSSSDSSSSSSGGSSSGSSSSSSSSEERACQKKLRKIEKLRREKGKQTR</sequence>
<organism evidence="7 8">
    <name type="scientific">Piaya cayana</name>
    <name type="common">Common squirrel cuckoo</name>
    <dbReference type="NCBI Taxonomy" id="33601"/>
    <lineage>
        <taxon>Eukaryota</taxon>
        <taxon>Metazoa</taxon>
        <taxon>Chordata</taxon>
        <taxon>Craniata</taxon>
        <taxon>Vertebrata</taxon>
        <taxon>Euteleostomi</taxon>
        <taxon>Archelosauria</taxon>
        <taxon>Archosauria</taxon>
        <taxon>Dinosauria</taxon>
        <taxon>Saurischia</taxon>
        <taxon>Theropoda</taxon>
        <taxon>Coelurosauria</taxon>
        <taxon>Aves</taxon>
        <taxon>Neognathae</taxon>
        <taxon>Neoaves</taxon>
        <taxon>Otidimorphae</taxon>
        <taxon>Cuculiformes</taxon>
        <taxon>Coccyzidae</taxon>
        <taxon>Piaya</taxon>
    </lineage>
</organism>
<gene>
    <name evidence="7" type="primary">Rbp</name>
    <name evidence="7" type="ORF">PIACAY_R11863</name>
</gene>
<feature type="non-terminal residue" evidence="7">
    <location>
        <position position="260"/>
    </location>
</feature>
<protein>
    <submittedName>
        <fullName evidence="7">RBP protein</fullName>
    </submittedName>
</protein>
<dbReference type="PANTHER" id="PTHR10517">
    <property type="entry name" value="FOLATE RECEPTOR"/>
    <property type="match status" value="1"/>
</dbReference>
<reference evidence="7" key="1">
    <citation type="submission" date="2019-09" db="EMBL/GenBank/DDBJ databases">
        <title>Bird 10,000 Genomes (B10K) Project - Family phase.</title>
        <authorList>
            <person name="Zhang G."/>
        </authorList>
    </citation>
    <scope>NUCLEOTIDE SEQUENCE</scope>
    <source>
        <strain evidence="7">B10K-DU-008-47</strain>
        <tissue evidence="7">Mixed tissue sample</tissue>
    </source>
</reference>
<dbReference type="PROSITE" id="PS51257">
    <property type="entry name" value="PROKAR_LIPOPROTEIN"/>
    <property type="match status" value="1"/>
</dbReference>
<evidence type="ECO:0000256" key="5">
    <source>
        <dbReference type="SAM" id="SignalP"/>
    </source>
</evidence>
<dbReference type="GO" id="GO:0032217">
    <property type="term" value="F:riboflavin transmembrane transporter activity"/>
    <property type="evidence" value="ECO:0007669"/>
    <property type="project" value="TreeGrafter"/>
</dbReference>
<keyword evidence="8" id="KW-1185">Reference proteome</keyword>
<dbReference type="OrthoDB" id="5982417at2759"/>
<dbReference type="GO" id="GO:0038023">
    <property type="term" value="F:signaling receptor activity"/>
    <property type="evidence" value="ECO:0007669"/>
    <property type="project" value="TreeGrafter"/>
</dbReference>
<feature type="domain" description="Folate receptor-like" evidence="6">
    <location>
        <begin position="22"/>
        <end position="188"/>
    </location>
</feature>